<name>A0ABS1W9L7_9GAMM</name>
<keyword evidence="2" id="KW-1185">Reference proteome</keyword>
<reference evidence="1 2" key="1">
    <citation type="submission" date="2020-12" db="EMBL/GenBank/DDBJ databases">
        <title>WGS of Legionella: environmental sample.</title>
        <authorList>
            <person name="Cristino S."/>
            <person name="Girolamini L."/>
            <person name="Salaris S."/>
            <person name="Pascale M.R."/>
            <person name="Mazzotta M."/>
            <person name="Orsini M."/>
            <person name="Grottola A."/>
        </authorList>
    </citation>
    <scope>NUCLEOTIDE SEQUENCE [LARGE SCALE GENOMIC DNA]</scope>
    <source>
        <strain evidence="1 2">30cs62</strain>
    </source>
</reference>
<evidence type="ECO:0000313" key="2">
    <source>
        <dbReference type="Proteomes" id="UP000809910"/>
    </source>
</evidence>
<accession>A0ABS1W9L7</accession>
<dbReference type="RefSeq" id="WP_203111029.1">
    <property type="nucleotide sequence ID" value="NZ_JADOBG010000020.1"/>
</dbReference>
<dbReference type="EMBL" id="JADWVN010000009">
    <property type="protein sequence ID" value="MBL7526052.1"/>
    <property type="molecule type" value="Genomic_DNA"/>
</dbReference>
<gene>
    <name evidence="1" type="ORF">I5282_05640</name>
</gene>
<comment type="caution">
    <text evidence="1">The sequence shown here is derived from an EMBL/GenBank/DDBJ whole genome shotgun (WGS) entry which is preliminary data.</text>
</comment>
<evidence type="ECO:0000313" key="1">
    <source>
        <dbReference type="EMBL" id="MBL7526052.1"/>
    </source>
</evidence>
<proteinExistence type="predicted"/>
<dbReference type="Proteomes" id="UP000809910">
    <property type="component" value="Unassembled WGS sequence"/>
</dbReference>
<protein>
    <submittedName>
        <fullName evidence="1">Uncharacterized protein</fullName>
    </submittedName>
</protein>
<organism evidence="1 2">
    <name type="scientific">Legionella bononiensis</name>
    <dbReference type="NCBI Taxonomy" id="2793102"/>
    <lineage>
        <taxon>Bacteria</taxon>
        <taxon>Pseudomonadati</taxon>
        <taxon>Pseudomonadota</taxon>
        <taxon>Gammaproteobacteria</taxon>
        <taxon>Legionellales</taxon>
        <taxon>Legionellaceae</taxon>
        <taxon>Legionella</taxon>
    </lineage>
</organism>
<sequence>MNLTITYFYRASSWLMIQGIRIIMVIKAILIKVVEESIAMSIAAKMYSNRADEQADHTVIATRNIICAHTATLGIVVRVVNLD</sequence>